<feature type="region of interest" description="Disordered" evidence="1">
    <location>
        <begin position="48"/>
        <end position="75"/>
    </location>
</feature>
<name>A0A183GQ74_HELPZ</name>
<dbReference type="EMBL" id="UZAH01036949">
    <property type="protein sequence ID" value="VDP47609.1"/>
    <property type="molecule type" value="Genomic_DNA"/>
</dbReference>
<dbReference type="WBParaSite" id="HPBE_0002484401-mRNA-1">
    <property type="protein sequence ID" value="HPBE_0002484401-mRNA-1"/>
    <property type="gene ID" value="HPBE_0002484401"/>
</dbReference>
<organism evidence="3 4">
    <name type="scientific">Heligmosomoides polygyrus</name>
    <name type="common">Parasitic roundworm</name>
    <dbReference type="NCBI Taxonomy" id="6339"/>
    <lineage>
        <taxon>Eukaryota</taxon>
        <taxon>Metazoa</taxon>
        <taxon>Ecdysozoa</taxon>
        <taxon>Nematoda</taxon>
        <taxon>Chromadorea</taxon>
        <taxon>Rhabditida</taxon>
        <taxon>Rhabditina</taxon>
        <taxon>Rhabditomorpha</taxon>
        <taxon>Strongyloidea</taxon>
        <taxon>Heligmosomidae</taxon>
        <taxon>Heligmosomoides</taxon>
    </lineage>
</organism>
<gene>
    <name evidence="2" type="ORF">HPBE_LOCUS24843</name>
</gene>
<evidence type="ECO:0000313" key="3">
    <source>
        <dbReference type="Proteomes" id="UP000050761"/>
    </source>
</evidence>
<proteinExistence type="predicted"/>
<feature type="region of interest" description="Disordered" evidence="1">
    <location>
        <begin position="1"/>
        <end position="27"/>
    </location>
</feature>
<feature type="compositionally biased region" description="Basic and acidic residues" evidence="1">
    <location>
        <begin position="57"/>
        <end position="72"/>
    </location>
</feature>
<sequence>MLGDDQPTERGLLRGGQRSISRHEHHHRPLHSAMLMTHCAAQTLVETATHGDSAGPAHRETQISIDSRRVEASGEDTVLGRGFALTDHQQR</sequence>
<accession>A0A3P8HMF4</accession>
<dbReference type="Proteomes" id="UP000050761">
    <property type="component" value="Unassembled WGS sequence"/>
</dbReference>
<accession>A0A183GQ74</accession>
<dbReference type="AlphaFoldDB" id="A0A183GQ74"/>
<evidence type="ECO:0000256" key="1">
    <source>
        <dbReference type="SAM" id="MobiDB-lite"/>
    </source>
</evidence>
<reference evidence="4" key="2">
    <citation type="submission" date="2019-09" db="UniProtKB">
        <authorList>
            <consortium name="WormBaseParasite"/>
        </authorList>
    </citation>
    <scope>IDENTIFICATION</scope>
</reference>
<keyword evidence="3" id="KW-1185">Reference proteome</keyword>
<evidence type="ECO:0000313" key="4">
    <source>
        <dbReference type="WBParaSite" id="HPBE_0002484401-mRNA-1"/>
    </source>
</evidence>
<evidence type="ECO:0000313" key="2">
    <source>
        <dbReference type="EMBL" id="VDP47609.1"/>
    </source>
</evidence>
<protein>
    <submittedName>
        <fullName evidence="4">Transposase</fullName>
    </submittedName>
</protein>
<reference evidence="2 3" key="1">
    <citation type="submission" date="2018-11" db="EMBL/GenBank/DDBJ databases">
        <authorList>
            <consortium name="Pathogen Informatics"/>
        </authorList>
    </citation>
    <scope>NUCLEOTIDE SEQUENCE [LARGE SCALE GENOMIC DNA]</scope>
</reference>